<dbReference type="Gene3D" id="3.40.50.1820">
    <property type="entry name" value="alpha/beta hydrolase"/>
    <property type="match status" value="1"/>
</dbReference>
<evidence type="ECO:0000256" key="2">
    <source>
        <dbReference type="ARBA" id="ARBA00022801"/>
    </source>
</evidence>
<gene>
    <name evidence="4" type="ORF">J2Z34_003371</name>
</gene>
<dbReference type="Proteomes" id="UP001519271">
    <property type="component" value="Unassembled WGS sequence"/>
</dbReference>
<evidence type="ECO:0000256" key="1">
    <source>
        <dbReference type="ARBA" id="ARBA00010515"/>
    </source>
</evidence>
<proteinExistence type="inferred from homology"/>
<dbReference type="InterPro" id="IPR029058">
    <property type="entry name" value="AB_hydrolase_fold"/>
</dbReference>
<accession>A0ABS4G8I3</accession>
<name>A0ABS4G8I3_9CLOT</name>
<reference evidence="4 5" key="1">
    <citation type="submission" date="2021-03" db="EMBL/GenBank/DDBJ databases">
        <title>Genomic Encyclopedia of Type Strains, Phase IV (KMG-IV): sequencing the most valuable type-strain genomes for metagenomic binning, comparative biology and taxonomic classification.</title>
        <authorList>
            <person name="Goeker M."/>
        </authorList>
    </citation>
    <scope>NUCLEOTIDE SEQUENCE [LARGE SCALE GENOMIC DNA]</scope>
    <source>
        <strain evidence="4 5">DSM 6139</strain>
    </source>
</reference>
<dbReference type="PANTHER" id="PTHR48081">
    <property type="entry name" value="AB HYDROLASE SUPERFAMILY PROTEIN C4A8.06C"/>
    <property type="match status" value="1"/>
</dbReference>
<comment type="similarity">
    <text evidence="1">Belongs to the 'GDXG' lipolytic enzyme family.</text>
</comment>
<organism evidence="4 5">
    <name type="scientific">Youngiibacter multivorans</name>
    <dbReference type="NCBI Taxonomy" id="937251"/>
    <lineage>
        <taxon>Bacteria</taxon>
        <taxon>Bacillati</taxon>
        <taxon>Bacillota</taxon>
        <taxon>Clostridia</taxon>
        <taxon>Eubacteriales</taxon>
        <taxon>Clostridiaceae</taxon>
        <taxon>Youngiibacter</taxon>
    </lineage>
</organism>
<dbReference type="InterPro" id="IPR013094">
    <property type="entry name" value="AB_hydrolase_3"/>
</dbReference>
<dbReference type="InterPro" id="IPR050300">
    <property type="entry name" value="GDXG_lipolytic_enzyme"/>
</dbReference>
<dbReference type="Pfam" id="PF07859">
    <property type="entry name" value="Abhydrolase_3"/>
    <property type="match status" value="1"/>
</dbReference>
<feature type="domain" description="Alpha/beta hydrolase fold-3" evidence="3">
    <location>
        <begin position="78"/>
        <end position="275"/>
    </location>
</feature>
<keyword evidence="5" id="KW-1185">Reference proteome</keyword>
<evidence type="ECO:0000313" key="4">
    <source>
        <dbReference type="EMBL" id="MBP1920854.1"/>
    </source>
</evidence>
<keyword evidence="2" id="KW-0378">Hydrolase</keyword>
<evidence type="ECO:0000259" key="3">
    <source>
        <dbReference type="Pfam" id="PF07859"/>
    </source>
</evidence>
<evidence type="ECO:0000313" key="5">
    <source>
        <dbReference type="Proteomes" id="UP001519271"/>
    </source>
</evidence>
<comment type="caution">
    <text evidence="4">The sequence shown here is derived from an EMBL/GenBank/DDBJ whole genome shotgun (WGS) entry which is preliminary data.</text>
</comment>
<dbReference type="EMBL" id="JAGGKC010000045">
    <property type="protein sequence ID" value="MBP1920854.1"/>
    <property type="molecule type" value="Genomic_DNA"/>
</dbReference>
<protein>
    <submittedName>
        <fullName evidence="4">Acetyl esterase/lipase</fullName>
    </submittedName>
</protein>
<dbReference type="PANTHER" id="PTHR48081:SF30">
    <property type="entry name" value="ACETYL-HYDROLASE LIPR-RELATED"/>
    <property type="match status" value="1"/>
</dbReference>
<sequence>MDKKPYVLFMNESPSILTRMISKARISLNLGDTDKLRKLTEEKLKVKVPEGVSIEDVIIGDMSCMLSIPRGASQDECIMYLHGGGYTFGGGAYMRRNGINFADEFGVRTLSVEYRLAPENKFPAALDDALNAYEYLLERYSPSKIVVIGDSAGGGLAFSLVHKLKQIGKPLPKAIVAFSPWTDLMSRGESHITNRSKDLIFSRKMDFAPQYASPDEYENPLVSPIYGTFNGFPPILIIVGGDEILLSDSLDLAEKAHKEGVNVEVQVWNRMFHVFPVFGKSVPEAARALRYVTHFIDRHMTGS</sequence>
<dbReference type="SUPFAM" id="SSF53474">
    <property type="entry name" value="alpha/beta-Hydrolases"/>
    <property type="match status" value="1"/>
</dbReference>